<organism evidence="3 4">
    <name type="scientific">Actinomycetospora termitidis</name>
    <dbReference type="NCBI Taxonomy" id="3053470"/>
    <lineage>
        <taxon>Bacteria</taxon>
        <taxon>Bacillati</taxon>
        <taxon>Actinomycetota</taxon>
        <taxon>Actinomycetes</taxon>
        <taxon>Pseudonocardiales</taxon>
        <taxon>Pseudonocardiaceae</taxon>
        <taxon>Actinomycetospora</taxon>
    </lineage>
</organism>
<evidence type="ECO:0008006" key="5">
    <source>
        <dbReference type="Google" id="ProtNLM"/>
    </source>
</evidence>
<feature type="region of interest" description="Disordered" evidence="1">
    <location>
        <begin position="29"/>
        <end position="63"/>
    </location>
</feature>
<feature type="compositionally biased region" description="Basic and acidic residues" evidence="1">
    <location>
        <begin position="108"/>
        <end position="124"/>
    </location>
</feature>
<keyword evidence="4" id="KW-1185">Reference proteome</keyword>
<evidence type="ECO:0000256" key="1">
    <source>
        <dbReference type="SAM" id="MobiDB-lite"/>
    </source>
</evidence>
<accession>A0ABT7MBR2</accession>
<evidence type="ECO:0000313" key="4">
    <source>
        <dbReference type="Proteomes" id="UP001231924"/>
    </source>
</evidence>
<sequence length="169" mass="17358">MLLKKAGMVVIGAAAGVAALSGTAFAGDMPEKGGHDHSWDRDHGHGHHHGHDRDRDRDRGDNDGNATAIGGDCANLGDQLIGVNCVNVQAPISQLGVLSTYNNDDDGRDGRAGFGHGRDGRDGGGDNDGNATARGGDQINTGDQGLLGLNNVNIQAPISQLGVLSTYNN</sequence>
<reference evidence="3 4" key="1">
    <citation type="submission" date="2023-06" db="EMBL/GenBank/DDBJ databases">
        <title>Actinomycetospora Odt1-22.</title>
        <authorList>
            <person name="Supong K."/>
        </authorList>
    </citation>
    <scope>NUCLEOTIDE SEQUENCE [LARGE SCALE GENOMIC DNA]</scope>
    <source>
        <strain evidence="3 4">Odt1-22</strain>
    </source>
</reference>
<protein>
    <recommendedName>
        <fullName evidence="5">Secreted protein</fullName>
    </recommendedName>
</protein>
<feature type="signal peptide" evidence="2">
    <location>
        <begin position="1"/>
        <end position="26"/>
    </location>
</feature>
<name>A0ABT7MBR2_9PSEU</name>
<feature type="compositionally biased region" description="Basic and acidic residues" evidence="1">
    <location>
        <begin position="51"/>
        <end position="62"/>
    </location>
</feature>
<proteinExistence type="predicted"/>
<dbReference type="Proteomes" id="UP001231924">
    <property type="component" value="Unassembled WGS sequence"/>
</dbReference>
<feature type="compositionally biased region" description="Basic and acidic residues" evidence="1">
    <location>
        <begin position="29"/>
        <end position="43"/>
    </location>
</feature>
<comment type="caution">
    <text evidence="3">The sequence shown here is derived from an EMBL/GenBank/DDBJ whole genome shotgun (WGS) entry which is preliminary data.</text>
</comment>
<keyword evidence="2" id="KW-0732">Signal</keyword>
<dbReference type="RefSeq" id="WP_286053866.1">
    <property type="nucleotide sequence ID" value="NZ_JASVWF010000003.1"/>
</dbReference>
<evidence type="ECO:0000313" key="3">
    <source>
        <dbReference type="EMBL" id="MDL5157437.1"/>
    </source>
</evidence>
<dbReference type="EMBL" id="JASVWF010000003">
    <property type="protein sequence ID" value="MDL5157437.1"/>
    <property type="molecule type" value="Genomic_DNA"/>
</dbReference>
<feature type="compositionally biased region" description="Low complexity" evidence="1">
    <location>
        <begin position="128"/>
        <end position="137"/>
    </location>
</feature>
<evidence type="ECO:0000256" key="2">
    <source>
        <dbReference type="SAM" id="SignalP"/>
    </source>
</evidence>
<feature type="region of interest" description="Disordered" evidence="1">
    <location>
        <begin position="100"/>
        <end position="139"/>
    </location>
</feature>
<feature type="chain" id="PRO_5045565374" description="Secreted protein" evidence="2">
    <location>
        <begin position="27"/>
        <end position="169"/>
    </location>
</feature>
<gene>
    <name evidence="3" type="ORF">QRT03_15830</name>
</gene>